<dbReference type="InterPro" id="IPR019894">
    <property type="entry name" value="Patatin-related_protein"/>
</dbReference>
<feature type="short sequence motif" description="GXSXG" evidence="2">
    <location>
        <begin position="88"/>
        <end position="92"/>
    </location>
</feature>
<dbReference type="EMBL" id="CP116805">
    <property type="protein sequence ID" value="WCL55536.1"/>
    <property type="molecule type" value="Genomic_DNA"/>
</dbReference>
<keyword evidence="2" id="KW-0442">Lipid degradation</keyword>
<dbReference type="PROSITE" id="PS51635">
    <property type="entry name" value="PNPLA"/>
    <property type="match status" value="1"/>
</dbReference>
<dbReference type="Proteomes" id="UP001217500">
    <property type="component" value="Chromosome"/>
</dbReference>
<evidence type="ECO:0000256" key="1">
    <source>
        <dbReference type="ARBA" id="ARBA00023098"/>
    </source>
</evidence>
<evidence type="ECO:0000256" key="2">
    <source>
        <dbReference type="PROSITE-ProRule" id="PRU01161"/>
    </source>
</evidence>
<name>A0AAE9XUU2_9PROT</name>
<evidence type="ECO:0000259" key="3">
    <source>
        <dbReference type="PROSITE" id="PS51635"/>
    </source>
</evidence>
<dbReference type="InterPro" id="IPR024282">
    <property type="entry name" value="DUF3376"/>
</dbReference>
<keyword evidence="5" id="KW-1185">Reference proteome</keyword>
<feature type="active site" description="Nucleophile" evidence="2">
    <location>
        <position position="90"/>
    </location>
</feature>
<reference evidence="4" key="1">
    <citation type="submission" date="2023-01" db="EMBL/GenBank/DDBJ databases">
        <title>The genome sequence of Kordiimonadaceae bacterium 6D33.</title>
        <authorList>
            <person name="Liu Y."/>
        </authorList>
    </citation>
    <scope>NUCLEOTIDE SEQUENCE</scope>
    <source>
        <strain evidence="4">6D33</strain>
    </source>
</reference>
<keyword evidence="2" id="KW-0378">Hydrolase</keyword>
<dbReference type="NCBIfam" id="TIGR03607">
    <property type="entry name" value="patatin-like protein"/>
    <property type="match status" value="1"/>
</dbReference>
<comment type="caution">
    <text evidence="2">Lacks conserved residue(s) required for the propagation of feature annotation.</text>
</comment>
<organism evidence="4 5">
    <name type="scientific">Gimibacter soli</name>
    <dbReference type="NCBI Taxonomy" id="3024400"/>
    <lineage>
        <taxon>Bacteria</taxon>
        <taxon>Pseudomonadati</taxon>
        <taxon>Pseudomonadota</taxon>
        <taxon>Alphaproteobacteria</taxon>
        <taxon>Kordiimonadales</taxon>
        <taxon>Temperatibacteraceae</taxon>
        <taxon>Gimibacter</taxon>
    </lineage>
</organism>
<sequence>MRELELRLALVCFGGASLAVYMNGISAEILKLVRASRAFHASTPPPTSAEASGLVRPETMDTEAVWFDLLRVVSGKVKLRVVVDVISGASAGGINGIFLARAIAHDLSFAPLRDMWLNLGDIEELMEEDTLADVLSKFYMRPFMWMYSRRMFGRAGDPEIRRKLSRFVRSRWFEPPFSGEHMLTWMIDACLNMGESGKAGTLMPPGHSLDLFVSLTNFGGQRRIVELHDPKEIYEPQHQLTLHFSHRSTTAGVTRSDFQDANAVGLGFAARGTSSFPGAFPPVSLADLKAHITRRKIPWPMEEVFLTRNFATYLEDREALQEMYFIDGGVTNNKPFAAAIKAIGSRSAHRPVDRRLIFVDPNPDRTAWSEEKAGRAPGFVRTILASIAEIPRNEPIFDDLSDIADHNARVRQFETLTGAIETEVGCLIEKAIYFQPGKKLDSAMLASWREQAHELTHREAGIAYRAYMQVKASQILERLPLLLHRLTASAAAPASARRLMREAVRRWAEEQGIVAISGDDTCPIETRQMAQIGFFRTTDVDYRIRRLRYLVRKVNRHMWRMDGVGNGGTDEAAYQVLRQLKRLIYDHIEALEARWTADHYAEACTKISAAATGMTPDAIGKAVAAVQECMALEDIDLDFDAELIDVVNGFEQDALRHDIIRAYVGFSFHDALLLPVTGNTDVAEMERIKVDRISPRDCMTLLGHHFPTPLKGTQLHSFGAFFSRTARENDYLWGRLHAASRLVDLIFDAAGDMPHTDPDMWRQRLFTAILRAEVEHLPNSRDMILDLMDKFGANG</sequence>
<dbReference type="InterPro" id="IPR002641">
    <property type="entry name" value="PNPLA_dom"/>
</dbReference>
<keyword evidence="1 2" id="KW-0443">Lipid metabolism</keyword>
<dbReference type="RefSeq" id="WP_289505359.1">
    <property type="nucleotide sequence ID" value="NZ_CP116805.1"/>
</dbReference>
<dbReference type="KEGG" id="gso:PH603_07150"/>
<dbReference type="GO" id="GO:0016042">
    <property type="term" value="P:lipid catabolic process"/>
    <property type="evidence" value="ECO:0007669"/>
    <property type="project" value="UniProtKB-UniRule"/>
</dbReference>
<dbReference type="SUPFAM" id="SSF52151">
    <property type="entry name" value="FabD/lysophospholipase-like"/>
    <property type="match status" value="1"/>
</dbReference>
<dbReference type="Gene3D" id="3.40.1090.10">
    <property type="entry name" value="Cytosolic phospholipase A2 catalytic domain"/>
    <property type="match status" value="1"/>
</dbReference>
<dbReference type="InterPro" id="IPR016035">
    <property type="entry name" value="Acyl_Trfase/lysoPLipase"/>
</dbReference>
<dbReference type="AlphaFoldDB" id="A0AAE9XUU2"/>
<gene>
    <name evidence="4" type="ORF">PH603_07150</name>
</gene>
<dbReference type="Pfam" id="PF11856">
    <property type="entry name" value="DUF3376"/>
    <property type="match status" value="1"/>
</dbReference>
<accession>A0AAE9XUU2</accession>
<dbReference type="GO" id="GO:0016787">
    <property type="term" value="F:hydrolase activity"/>
    <property type="evidence" value="ECO:0007669"/>
    <property type="project" value="UniProtKB-UniRule"/>
</dbReference>
<dbReference type="Pfam" id="PF01734">
    <property type="entry name" value="Patatin"/>
    <property type="match status" value="1"/>
</dbReference>
<proteinExistence type="predicted"/>
<evidence type="ECO:0000313" key="4">
    <source>
        <dbReference type="EMBL" id="WCL55536.1"/>
    </source>
</evidence>
<feature type="short sequence motif" description="DGA/G" evidence="2">
    <location>
        <begin position="327"/>
        <end position="329"/>
    </location>
</feature>
<feature type="active site" description="Proton acceptor" evidence="2">
    <location>
        <position position="327"/>
    </location>
</feature>
<feature type="domain" description="PNPLA" evidence="3">
    <location>
        <begin position="10"/>
        <end position="340"/>
    </location>
</feature>
<protein>
    <submittedName>
        <fullName evidence="4">Patatin-like protein</fullName>
    </submittedName>
</protein>
<evidence type="ECO:0000313" key="5">
    <source>
        <dbReference type="Proteomes" id="UP001217500"/>
    </source>
</evidence>